<accession>A0ABQ9YWQ3</accession>
<reference evidence="1 2" key="1">
    <citation type="journal article" date="2023" name="Nucleic Acids Res.">
        <title>The hologenome of Daphnia magna reveals possible DNA methylation and microbiome-mediated evolution of the host genome.</title>
        <authorList>
            <person name="Chaturvedi A."/>
            <person name="Li X."/>
            <person name="Dhandapani V."/>
            <person name="Marshall H."/>
            <person name="Kissane S."/>
            <person name="Cuenca-Cambronero M."/>
            <person name="Asole G."/>
            <person name="Calvet F."/>
            <person name="Ruiz-Romero M."/>
            <person name="Marangio P."/>
            <person name="Guigo R."/>
            <person name="Rago D."/>
            <person name="Mirbahai L."/>
            <person name="Eastwood N."/>
            <person name="Colbourne J.K."/>
            <person name="Zhou J."/>
            <person name="Mallon E."/>
            <person name="Orsini L."/>
        </authorList>
    </citation>
    <scope>NUCLEOTIDE SEQUENCE [LARGE SCALE GENOMIC DNA]</scope>
    <source>
        <strain evidence="1">LRV0_1</strain>
    </source>
</reference>
<sequence length="99" mass="11457">MALTDGNLFGGSPWQPNRLLMYAFNFIFGTRRSTSLLRDHRPAALIHQRLARSCIHRSLFTSGKYHLPNCIMETCRFITRLTSPTSHVLLLHFMRKPNT</sequence>
<organism evidence="1 2">
    <name type="scientific">Daphnia magna</name>
    <dbReference type="NCBI Taxonomy" id="35525"/>
    <lineage>
        <taxon>Eukaryota</taxon>
        <taxon>Metazoa</taxon>
        <taxon>Ecdysozoa</taxon>
        <taxon>Arthropoda</taxon>
        <taxon>Crustacea</taxon>
        <taxon>Branchiopoda</taxon>
        <taxon>Diplostraca</taxon>
        <taxon>Cladocera</taxon>
        <taxon>Anomopoda</taxon>
        <taxon>Daphniidae</taxon>
        <taxon>Daphnia</taxon>
    </lineage>
</organism>
<gene>
    <name evidence="1" type="ORF">OUZ56_006651</name>
</gene>
<evidence type="ECO:0000313" key="2">
    <source>
        <dbReference type="Proteomes" id="UP001234178"/>
    </source>
</evidence>
<keyword evidence="2" id="KW-1185">Reference proteome</keyword>
<comment type="caution">
    <text evidence="1">The sequence shown here is derived from an EMBL/GenBank/DDBJ whole genome shotgun (WGS) entry which is preliminary data.</text>
</comment>
<evidence type="ECO:0000313" key="1">
    <source>
        <dbReference type="EMBL" id="KAK4004923.1"/>
    </source>
</evidence>
<dbReference type="Proteomes" id="UP001234178">
    <property type="component" value="Unassembled WGS sequence"/>
</dbReference>
<protein>
    <submittedName>
        <fullName evidence="1">Uncharacterized protein</fullName>
    </submittedName>
</protein>
<dbReference type="EMBL" id="JAOYFB010000001">
    <property type="protein sequence ID" value="KAK4004923.1"/>
    <property type="molecule type" value="Genomic_DNA"/>
</dbReference>
<proteinExistence type="predicted"/>
<name>A0ABQ9YWQ3_9CRUS</name>